<reference evidence="2" key="1">
    <citation type="submission" date="2023-04" db="EMBL/GenBank/DDBJ databases">
        <authorList>
            <person name="Vijverberg K."/>
            <person name="Xiong W."/>
            <person name="Schranz E."/>
        </authorList>
    </citation>
    <scope>NUCLEOTIDE SEQUENCE</scope>
</reference>
<dbReference type="Proteomes" id="UP001177003">
    <property type="component" value="Chromosome 1"/>
</dbReference>
<evidence type="ECO:0000313" key="2">
    <source>
        <dbReference type="EMBL" id="CAI9268606.1"/>
    </source>
</evidence>
<dbReference type="AlphaFoldDB" id="A0AA35YCX5"/>
<feature type="region of interest" description="Disordered" evidence="1">
    <location>
        <begin position="91"/>
        <end position="119"/>
    </location>
</feature>
<keyword evidence="3" id="KW-1185">Reference proteome</keyword>
<dbReference type="EMBL" id="OX465077">
    <property type="protein sequence ID" value="CAI9268606.1"/>
    <property type="molecule type" value="Genomic_DNA"/>
</dbReference>
<evidence type="ECO:0000313" key="3">
    <source>
        <dbReference type="Proteomes" id="UP001177003"/>
    </source>
</evidence>
<name>A0AA35YCX5_LACSI</name>
<protein>
    <submittedName>
        <fullName evidence="2">Uncharacterized protein</fullName>
    </submittedName>
</protein>
<accession>A0AA35YCX5</accession>
<sequence>MVVIVSTPSHLEISEAGRVKVDLQKEIVVADIPYDDATTDDQPIPDVSDQSKTDDYERFLDMGFMPQVVIPVVPLNVVYFDSYFEWEIPQGTNSDIESNNDQLNPRKRKDSFSGGAHDAEVGSPSIGIIVDEVREIVIENNVVIQERKETRKGEHLYAKLDQDFTSANDSVDVRSTNDQVNKIQLFNNSVHKQYRFLELNHGINKKKLGDALTRRPKHDPII</sequence>
<proteinExistence type="predicted"/>
<gene>
    <name evidence="2" type="ORF">LSALG_LOCUS9021</name>
</gene>
<feature type="compositionally biased region" description="Polar residues" evidence="1">
    <location>
        <begin position="91"/>
        <end position="103"/>
    </location>
</feature>
<evidence type="ECO:0000256" key="1">
    <source>
        <dbReference type="SAM" id="MobiDB-lite"/>
    </source>
</evidence>
<organism evidence="2 3">
    <name type="scientific">Lactuca saligna</name>
    <name type="common">Willowleaf lettuce</name>
    <dbReference type="NCBI Taxonomy" id="75948"/>
    <lineage>
        <taxon>Eukaryota</taxon>
        <taxon>Viridiplantae</taxon>
        <taxon>Streptophyta</taxon>
        <taxon>Embryophyta</taxon>
        <taxon>Tracheophyta</taxon>
        <taxon>Spermatophyta</taxon>
        <taxon>Magnoliopsida</taxon>
        <taxon>eudicotyledons</taxon>
        <taxon>Gunneridae</taxon>
        <taxon>Pentapetalae</taxon>
        <taxon>asterids</taxon>
        <taxon>campanulids</taxon>
        <taxon>Asterales</taxon>
        <taxon>Asteraceae</taxon>
        <taxon>Cichorioideae</taxon>
        <taxon>Cichorieae</taxon>
        <taxon>Lactucinae</taxon>
        <taxon>Lactuca</taxon>
    </lineage>
</organism>